<dbReference type="AlphaFoldDB" id="A0A2A9E701"/>
<name>A0A2A9E701_9MICO</name>
<proteinExistence type="predicted"/>
<evidence type="ECO:0000313" key="3">
    <source>
        <dbReference type="Proteomes" id="UP000225548"/>
    </source>
</evidence>
<dbReference type="PANTHER" id="PTHR43792:SF1">
    <property type="entry name" value="N-ACETYLTRANSFERASE DOMAIN-CONTAINING PROTEIN"/>
    <property type="match status" value="1"/>
</dbReference>
<protein>
    <submittedName>
        <fullName evidence="2">RimJ/RimL family protein N-acetyltransferase</fullName>
    </submittedName>
</protein>
<keyword evidence="3" id="KW-1185">Reference proteome</keyword>
<reference evidence="2 3" key="1">
    <citation type="submission" date="2017-10" db="EMBL/GenBank/DDBJ databases">
        <title>Sequencing the genomes of 1000 actinobacteria strains.</title>
        <authorList>
            <person name="Klenk H.-P."/>
        </authorList>
    </citation>
    <scope>NUCLEOTIDE SEQUENCE [LARGE SCALE GENOMIC DNA]</scope>
    <source>
        <strain evidence="2 3">DSM 18966</strain>
    </source>
</reference>
<accession>A0A2A9E701</accession>
<dbReference type="InterPro" id="IPR000182">
    <property type="entry name" value="GNAT_dom"/>
</dbReference>
<dbReference type="GO" id="GO:0016747">
    <property type="term" value="F:acyltransferase activity, transferring groups other than amino-acyl groups"/>
    <property type="evidence" value="ECO:0007669"/>
    <property type="project" value="InterPro"/>
</dbReference>
<evidence type="ECO:0000313" key="2">
    <source>
        <dbReference type="EMBL" id="PFG34623.1"/>
    </source>
</evidence>
<sequence length="207" mass="23319">MHRSSVVPPRYRVPVLPVLTTVPQSATEPVTDRLVLSRPQAHDIDAIWQIHSDPETNKHNPTVPIRTRHQAADRLSWFTAHWDEFGFGYWSVRLRDPQRPENNGPGEPIGFAGLRWSRWAGRNVVNLYYRLTPAVWGCGLASEAARASVALWHEYLSDHPLVARTTPDNVGSQRTALAAGFERRPDLDRTTALGRDIVLALGWKPTP</sequence>
<dbReference type="OrthoDB" id="3533156at2"/>
<dbReference type="Proteomes" id="UP000225548">
    <property type="component" value="Unassembled WGS sequence"/>
</dbReference>
<organism evidence="2 3">
    <name type="scientific">Sanguibacter antarcticus</name>
    <dbReference type="NCBI Taxonomy" id="372484"/>
    <lineage>
        <taxon>Bacteria</taxon>
        <taxon>Bacillati</taxon>
        <taxon>Actinomycetota</taxon>
        <taxon>Actinomycetes</taxon>
        <taxon>Micrococcales</taxon>
        <taxon>Sanguibacteraceae</taxon>
        <taxon>Sanguibacter</taxon>
    </lineage>
</organism>
<gene>
    <name evidence="2" type="ORF">ATL42_2540</name>
</gene>
<dbReference type="EMBL" id="PDJG01000001">
    <property type="protein sequence ID" value="PFG34623.1"/>
    <property type="molecule type" value="Genomic_DNA"/>
</dbReference>
<keyword evidence="2" id="KW-0808">Transferase</keyword>
<dbReference type="SUPFAM" id="SSF55729">
    <property type="entry name" value="Acyl-CoA N-acyltransferases (Nat)"/>
    <property type="match status" value="1"/>
</dbReference>
<feature type="domain" description="N-acetyltransferase" evidence="1">
    <location>
        <begin position="33"/>
        <end position="182"/>
    </location>
</feature>
<dbReference type="PANTHER" id="PTHR43792">
    <property type="entry name" value="GNAT FAMILY, PUTATIVE (AFU_ORTHOLOGUE AFUA_3G00765)-RELATED-RELATED"/>
    <property type="match status" value="1"/>
</dbReference>
<dbReference type="Gene3D" id="3.40.630.30">
    <property type="match status" value="1"/>
</dbReference>
<dbReference type="InterPro" id="IPR051531">
    <property type="entry name" value="N-acetyltransferase"/>
</dbReference>
<evidence type="ECO:0000259" key="1">
    <source>
        <dbReference type="Pfam" id="PF13302"/>
    </source>
</evidence>
<dbReference type="InterPro" id="IPR016181">
    <property type="entry name" value="Acyl_CoA_acyltransferase"/>
</dbReference>
<comment type="caution">
    <text evidence="2">The sequence shown here is derived from an EMBL/GenBank/DDBJ whole genome shotgun (WGS) entry which is preliminary data.</text>
</comment>
<dbReference type="Pfam" id="PF13302">
    <property type="entry name" value="Acetyltransf_3"/>
    <property type="match status" value="1"/>
</dbReference>